<reference evidence="2 3" key="1">
    <citation type="submission" date="2019-02" db="EMBL/GenBank/DDBJ databases">
        <title>Deep-cultivation of Planctomycetes and their phenomic and genomic characterization uncovers novel biology.</title>
        <authorList>
            <person name="Wiegand S."/>
            <person name="Jogler M."/>
            <person name="Boedeker C."/>
            <person name="Pinto D."/>
            <person name="Vollmers J."/>
            <person name="Rivas-Marin E."/>
            <person name="Kohn T."/>
            <person name="Peeters S.H."/>
            <person name="Heuer A."/>
            <person name="Rast P."/>
            <person name="Oberbeckmann S."/>
            <person name="Bunk B."/>
            <person name="Jeske O."/>
            <person name="Meyerdierks A."/>
            <person name="Storesund J.E."/>
            <person name="Kallscheuer N."/>
            <person name="Luecker S."/>
            <person name="Lage O.M."/>
            <person name="Pohl T."/>
            <person name="Merkel B.J."/>
            <person name="Hornburger P."/>
            <person name="Mueller R.-W."/>
            <person name="Bruemmer F."/>
            <person name="Labrenz M."/>
            <person name="Spormann A.M."/>
            <person name="Op den Camp H."/>
            <person name="Overmann J."/>
            <person name="Amann R."/>
            <person name="Jetten M.S.M."/>
            <person name="Mascher T."/>
            <person name="Medema M.H."/>
            <person name="Devos D.P."/>
            <person name="Kaster A.-K."/>
            <person name="Ovreas L."/>
            <person name="Rohde M."/>
            <person name="Galperin M.Y."/>
            <person name="Jogler C."/>
        </authorList>
    </citation>
    <scope>NUCLEOTIDE SEQUENCE [LARGE SCALE GENOMIC DNA]</scope>
    <source>
        <strain evidence="2 3">Pla175</strain>
    </source>
</reference>
<dbReference type="EMBL" id="CP036291">
    <property type="protein sequence ID" value="QDU91368.1"/>
    <property type="molecule type" value="Genomic_DNA"/>
</dbReference>
<keyword evidence="2" id="KW-0328">Glycosyltransferase</keyword>
<dbReference type="KEGG" id="pnd:Pla175_47900"/>
<keyword evidence="2" id="KW-0808">Transferase</keyword>
<sequence length="293" mass="32808">MAVKQDLEPNEAAQGDSIVAVKPQAPQLPALRPERDTQRMLGRLAEAEAALAEAIAEEHADEVARAVKLTVLMPVYNERTTIREIVRRVLEGGLCDELVIVDDCSTDGTRDILIELDRLPQVRVFLHGYNRGKGAALRTAMVHARGEVVLIQDADLEYDPADYARLVEPIERGDADVVFGSRFLDAENHNSTPLHLLGNRLLTWASNVTTGLKLTDMETCYKVFRRGATRGMNLREDRFGFEPELTAKLARRGCRVVEVPVSYNGRTWSDGKKIGMRDALRALWCIVRYAWVD</sequence>
<dbReference type="Proteomes" id="UP000317429">
    <property type="component" value="Chromosome"/>
</dbReference>
<dbReference type="Gene3D" id="3.90.550.10">
    <property type="entry name" value="Spore Coat Polysaccharide Biosynthesis Protein SpsA, Chain A"/>
    <property type="match status" value="1"/>
</dbReference>
<dbReference type="InterPro" id="IPR001173">
    <property type="entry name" value="Glyco_trans_2-like"/>
</dbReference>
<protein>
    <submittedName>
        <fullName evidence="2">Undecaprenyl-phosphate 4-deoxy-4-formamido-L-arabinose transferase</fullName>
        <ecNumber evidence="2">2.4.2.53</ecNumber>
    </submittedName>
</protein>
<feature type="domain" description="Glycosyltransferase 2-like" evidence="1">
    <location>
        <begin position="70"/>
        <end position="229"/>
    </location>
</feature>
<dbReference type="Pfam" id="PF00535">
    <property type="entry name" value="Glycos_transf_2"/>
    <property type="match status" value="1"/>
</dbReference>
<evidence type="ECO:0000313" key="3">
    <source>
        <dbReference type="Proteomes" id="UP000317429"/>
    </source>
</evidence>
<dbReference type="SUPFAM" id="SSF53448">
    <property type="entry name" value="Nucleotide-diphospho-sugar transferases"/>
    <property type="match status" value="1"/>
</dbReference>
<dbReference type="PANTHER" id="PTHR48090:SF7">
    <property type="entry name" value="RFBJ PROTEIN"/>
    <property type="match status" value="1"/>
</dbReference>
<dbReference type="RefSeq" id="WP_231954036.1">
    <property type="nucleotide sequence ID" value="NZ_CP036291.1"/>
</dbReference>
<evidence type="ECO:0000313" key="2">
    <source>
        <dbReference type="EMBL" id="QDU91368.1"/>
    </source>
</evidence>
<organism evidence="2 3">
    <name type="scientific">Pirellulimonas nuda</name>
    <dbReference type="NCBI Taxonomy" id="2528009"/>
    <lineage>
        <taxon>Bacteria</taxon>
        <taxon>Pseudomonadati</taxon>
        <taxon>Planctomycetota</taxon>
        <taxon>Planctomycetia</taxon>
        <taxon>Pirellulales</taxon>
        <taxon>Lacipirellulaceae</taxon>
        <taxon>Pirellulimonas</taxon>
    </lineage>
</organism>
<dbReference type="GO" id="GO:0099621">
    <property type="term" value="F:undecaprenyl-phosphate 4-deoxy-4-formamido-L-arabinose transferase activity"/>
    <property type="evidence" value="ECO:0007669"/>
    <property type="project" value="UniProtKB-EC"/>
</dbReference>
<dbReference type="InterPro" id="IPR029044">
    <property type="entry name" value="Nucleotide-diphossugar_trans"/>
</dbReference>
<dbReference type="PANTHER" id="PTHR48090">
    <property type="entry name" value="UNDECAPRENYL-PHOSPHATE 4-DEOXY-4-FORMAMIDO-L-ARABINOSE TRANSFERASE-RELATED"/>
    <property type="match status" value="1"/>
</dbReference>
<dbReference type="CDD" id="cd04179">
    <property type="entry name" value="DPM_DPG-synthase_like"/>
    <property type="match status" value="1"/>
</dbReference>
<dbReference type="EC" id="2.4.2.53" evidence="2"/>
<keyword evidence="3" id="KW-1185">Reference proteome</keyword>
<name>A0A518DIR7_9BACT</name>
<dbReference type="AlphaFoldDB" id="A0A518DIR7"/>
<evidence type="ECO:0000259" key="1">
    <source>
        <dbReference type="Pfam" id="PF00535"/>
    </source>
</evidence>
<dbReference type="InterPro" id="IPR050256">
    <property type="entry name" value="Glycosyltransferase_2"/>
</dbReference>
<proteinExistence type="predicted"/>
<accession>A0A518DIR7</accession>
<gene>
    <name evidence="2" type="primary">arnC_3</name>
    <name evidence="2" type="ORF">Pla175_47900</name>
</gene>